<dbReference type="PANTHER" id="PTHR48081">
    <property type="entry name" value="AB HYDROLASE SUPERFAMILY PROTEIN C4A8.06C"/>
    <property type="match status" value="1"/>
</dbReference>
<dbReference type="InterPro" id="IPR049492">
    <property type="entry name" value="BD-FAE-like_dom"/>
</dbReference>
<sequence>MRTVSYGDHADQVVDVWDNDADTVAVLVHGGYWRAVYDRSYLVPFAEYLVAQGLSVASVEYRRVGNGGEWPVIIQDVTAGVDKAVELFPGKRIVLVGHSAGGHLSLLAADRPGVAKVVAVGGLCDLARAHELGLSDNAVTLLLGGDLGLLAEADPCDRVPPPVPVTLIHGDADTDVPLELSQRYHQKSGAELVVLPGVDHFEPVNPGAAVTVEAIQRR</sequence>
<dbReference type="AlphaFoldDB" id="A0A7W9NEG6"/>
<dbReference type="InterPro" id="IPR050300">
    <property type="entry name" value="GDXG_lipolytic_enzyme"/>
</dbReference>
<dbReference type="RefSeq" id="WP_184857802.1">
    <property type="nucleotide sequence ID" value="NZ_JACHIR010000001.1"/>
</dbReference>
<dbReference type="SUPFAM" id="SSF53474">
    <property type="entry name" value="alpha/beta-Hydrolases"/>
    <property type="match status" value="1"/>
</dbReference>
<proteinExistence type="predicted"/>
<feature type="domain" description="BD-FAE-like" evidence="2">
    <location>
        <begin position="23"/>
        <end position="187"/>
    </location>
</feature>
<dbReference type="Pfam" id="PF20434">
    <property type="entry name" value="BD-FAE"/>
    <property type="match status" value="1"/>
</dbReference>
<evidence type="ECO:0000259" key="2">
    <source>
        <dbReference type="Pfam" id="PF20434"/>
    </source>
</evidence>
<gene>
    <name evidence="3" type="ORF">BJ998_000312</name>
</gene>
<dbReference type="PANTHER" id="PTHR48081:SF33">
    <property type="entry name" value="KYNURENINE FORMAMIDASE"/>
    <property type="match status" value="1"/>
</dbReference>
<keyword evidence="1" id="KW-0378">Hydrolase</keyword>
<evidence type="ECO:0000313" key="3">
    <source>
        <dbReference type="EMBL" id="MBB5889116.1"/>
    </source>
</evidence>
<dbReference type="GO" id="GO:0016787">
    <property type="term" value="F:hydrolase activity"/>
    <property type="evidence" value="ECO:0007669"/>
    <property type="project" value="UniProtKB-KW"/>
</dbReference>
<dbReference type="EMBL" id="JACHIR010000001">
    <property type="protein sequence ID" value="MBB5889116.1"/>
    <property type="molecule type" value="Genomic_DNA"/>
</dbReference>
<dbReference type="Proteomes" id="UP000585638">
    <property type="component" value="Unassembled WGS sequence"/>
</dbReference>
<accession>A0A7W9NEG6</accession>
<name>A0A7W9NEG6_9PSEU</name>
<evidence type="ECO:0000313" key="4">
    <source>
        <dbReference type="Proteomes" id="UP000585638"/>
    </source>
</evidence>
<keyword evidence="4" id="KW-1185">Reference proteome</keyword>
<comment type="caution">
    <text evidence="3">The sequence shown here is derived from an EMBL/GenBank/DDBJ whole genome shotgun (WGS) entry which is preliminary data.</text>
</comment>
<dbReference type="Gene3D" id="3.40.50.1820">
    <property type="entry name" value="alpha/beta hydrolase"/>
    <property type="match status" value="1"/>
</dbReference>
<reference evidence="3 4" key="1">
    <citation type="submission" date="2020-08" db="EMBL/GenBank/DDBJ databases">
        <title>Sequencing the genomes of 1000 actinobacteria strains.</title>
        <authorList>
            <person name="Klenk H.-P."/>
        </authorList>
    </citation>
    <scope>NUCLEOTIDE SEQUENCE [LARGE SCALE GENOMIC DNA]</scope>
    <source>
        <strain evidence="3 4">DSM 43851</strain>
    </source>
</reference>
<organism evidence="3 4">
    <name type="scientific">Kutzneria kofuensis</name>
    <dbReference type="NCBI Taxonomy" id="103725"/>
    <lineage>
        <taxon>Bacteria</taxon>
        <taxon>Bacillati</taxon>
        <taxon>Actinomycetota</taxon>
        <taxon>Actinomycetes</taxon>
        <taxon>Pseudonocardiales</taxon>
        <taxon>Pseudonocardiaceae</taxon>
        <taxon>Kutzneria</taxon>
    </lineage>
</organism>
<protein>
    <submittedName>
        <fullName evidence="3">Acetyl esterase/lipase</fullName>
    </submittedName>
</protein>
<dbReference type="InterPro" id="IPR029058">
    <property type="entry name" value="AB_hydrolase_fold"/>
</dbReference>
<evidence type="ECO:0000256" key="1">
    <source>
        <dbReference type="ARBA" id="ARBA00022801"/>
    </source>
</evidence>